<reference evidence="2 3" key="1">
    <citation type="journal article" date="2007" name="Genome Res.">
        <title>Genome characteristics of facultatively symbiotic Frankia sp. strains reflect host range and host plant biogeography.</title>
        <authorList>
            <person name="Normand P."/>
            <person name="Lapierre P."/>
            <person name="Tisa L.S."/>
            <person name="Gogarten J.P."/>
            <person name="Alloisio N."/>
            <person name="Bagnarol E."/>
            <person name="Bassi C.A."/>
            <person name="Berry A.M."/>
            <person name="Bickhart D.M."/>
            <person name="Choisne N."/>
            <person name="Couloux A."/>
            <person name="Cournoyer B."/>
            <person name="Cruveiller S."/>
            <person name="Daubin V."/>
            <person name="Demange N."/>
            <person name="Francino M.P."/>
            <person name="Goltsman E."/>
            <person name="Huang Y."/>
            <person name="Kopp O.R."/>
            <person name="Labarre L."/>
            <person name="Lapidus A."/>
            <person name="Lavire C."/>
            <person name="Marechal J."/>
            <person name="Martinez M."/>
            <person name="Mastronunzio J.E."/>
            <person name="Mullin B.C."/>
            <person name="Niemann J."/>
            <person name="Pujic P."/>
            <person name="Rawnsley T."/>
            <person name="Rouy Z."/>
            <person name="Schenowitz C."/>
            <person name="Sellstedt A."/>
            <person name="Tavares F."/>
            <person name="Tomkins J.P."/>
            <person name="Vallenet D."/>
            <person name="Valverde C."/>
            <person name="Wall L.G."/>
            <person name="Wang Y."/>
            <person name="Medigue C."/>
            <person name="Benson D.R."/>
        </authorList>
    </citation>
    <scope>NUCLEOTIDE SEQUENCE [LARGE SCALE GENOMIC DNA]</scope>
    <source>
        <strain evidence="3">DSM 45818 / CECT 9043 / CcI3</strain>
    </source>
</reference>
<keyword evidence="1" id="KW-0812">Transmembrane</keyword>
<keyword evidence="1" id="KW-0472">Membrane</keyword>
<feature type="transmembrane region" description="Helical" evidence="1">
    <location>
        <begin position="117"/>
        <end position="139"/>
    </location>
</feature>
<dbReference type="KEGG" id="fra:Francci3_2820"/>
<protein>
    <recommendedName>
        <fullName evidence="4">DUF5134 domain-containing protein</fullName>
    </recommendedName>
</protein>
<dbReference type="InterPro" id="IPR033458">
    <property type="entry name" value="DUF5134"/>
</dbReference>
<dbReference type="HOGENOM" id="CLU_1233540_0_0_11"/>
<dbReference type="Proteomes" id="UP000001937">
    <property type="component" value="Chromosome"/>
</dbReference>
<keyword evidence="1" id="KW-1133">Transmembrane helix</keyword>
<feature type="transmembrane region" description="Helical" evidence="1">
    <location>
        <begin position="58"/>
        <end position="79"/>
    </location>
</feature>
<gene>
    <name evidence="2" type="ordered locus">Francci3_2820</name>
</gene>
<proteinExistence type="predicted"/>
<accession>Q2J964</accession>
<keyword evidence="3" id="KW-1185">Reference proteome</keyword>
<dbReference type="STRING" id="106370.Francci3_2820"/>
<organism evidence="2 3">
    <name type="scientific">Frankia casuarinae (strain DSM 45818 / CECT 9043 / HFP020203 / CcI3)</name>
    <dbReference type="NCBI Taxonomy" id="106370"/>
    <lineage>
        <taxon>Bacteria</taxon>
        <taxon>Bacillati</taxon>
        <taxon>Actinomycetota</taxon>
        <taxon>Actinomycetes</taxon>
        <taxon>Frankiales</taxon>
        <taxon>Frankiaceae</taxon>
        <taxon>Frankia</taxon>
    </lineage>
</organism>
<evidence type="ECO:0000313" key="2">
    <source>
        <dbReference type="EMBL" id="ABD12178.1"/>
    </source>
</evidence>
<sequence length="201" mass="20764">MGSAGAVGSVTHHHPAAAHALAPPQAVAVVAAAVCALLAMFHAGRLAGALARARRRAVYPPVEIGHTVVAAGMAVMFVGPRWMTSSVVFAVAYLALAGVFFLLVLTDPTCEPSRWSCCSMLVIEGLAMACMARAGRWPVDDSTGLTNLTDWFAVIFAAAVVAAVGGPLVRRVRPGWVTHPPPATSAASRLVMAGAMLLMLL</sequence>
<feature type="transmembrane region" description="Helical" evidence="1">
    <location>
        <begin position="151"/>
        <end position="169"/>
    </location>
</feature>
<feature type="transmembrane region" description="Helical" evidence="1">
    <location>
        <begin position="26"/>
        <end position="46"/>
    </location>
</feature>
<evidence type="ECO:0000313" key="3">
    <source>
        <dbReference type="Proteomes" id="UP000001937"/>
    </source>
</evidence>
<dbReference type="Pfam" id="PF17197">
    <property type="entry name" value="DUF5134"/>
    <property type="match status" value="1"/>
</dbReference>
<evidence type="ECO:0008006" key="4">
    <source>
        <dbReference type="Google" id="ProtNLM"/>
    </source>
</evidence>
<feature type="transmembrane region" description="Helical" evidence="1">
    <location>
        <begin position="85"/>
        <end position="105"/>
    </location>
</feature>
<name>Q2J964_FRACC</name>
<dbReference type="AlphaFoldDB" id="Q2J964"/>
<evidence type="ECO:0000256" key="1">
    <source>
        <dbReference type="SAM" id="Phobius"/>
    </source>
</evidence>
<dbReference type="EMBL" id="CP000249">
    <property type="protein sequence ID" value="ABD12178.1"/>
    <property type="molecule type" value="Genomic_DNA"/>
</dbReference>